<evidence type="ECO:0000259" key="2">
    <source>
        <dbReference type="Pfam" id="PF14771"/>
    </source>
</evidence>
<feature type="signal peptide" evidence="1">
    <location>
        <begin position="1"/>
        <end position="19"/>
    </location>
</feature>
<dbReference type="Proteomes" id="UP000560658">
    <property type="component" value="Unassembled WGS sequence"/>
</dbReference>
<protein>
    <recommendedName>
        <fullName evidence="2">DUF4476 domain-containing protein</fullName>
    </recommendedName>
</protein>
<evidence type="ECO:0000313" key="4">
    <source>
        <dbReference type="Proteomes" id="UP000560658"/>
    </source>
</evidence>
<dbReference type="Pfam" id="PF14771">
    <property type="entry name" value="DUF4476"/>
    <property type="match status" value="1"/>
</dbReference>
<gene>
    <name evidence="3" type="ORF">GGR06_003881</name>
</gene>
<feature type="chain" id="PRO_5032490485" description="DUF4476 domain-containing protein" evidence="1">
    <location>
        <begin position="20"/>
        <end position="221"/>
    </location>
</feature>
<evidence type="ECO:0000313" key="3">
    <source>
        <dbReference type="EMBL" id="MBB4046055.1"/>
    </source>
</evidence>
<dbReference type="RefSeq" id="WP_044164535.1">
    <property type="nucleotide sequence ID" value="NZ_JACIER010000021.1"/>
</dbReference>
<accession>A0A840DBQ1</accession>
<name>A0A840DBQ1_9BACE</name>
<dbReference type="AlphaFoldDB" id="A0A840DBQ1"/>
<keyword evidence="1" id="KW-0732">Signal</keyword>
<sequence>MRKIIVSLCILFAALTLKAQTISGIRVDGGNIPVLVYISGNQMCLPTTTCFVANLRPDYYRIEVYATRNTRPGERVWRGDKLFDERMYFNGNELKEIYVGRNNDRPDRPGTGDYRPGRDRYDRVMDDRLFSDFLTRVKKEPFSDNRMKLIETALVNSYFTCGQCLSLVKLYTFDDDKMKIMKMIYPRIVDREGFFTLIDSLTFSSNKDEMNDFVKSQGNRR</sequence>
<dbReference type="InterPro" id="IPR028011">
    <property type="entry name" value="DUF4476"/>
</dbReference>
<dbReference type="EMBL" id="JACIER010000021">
    <property type="protein sequence ID" value="MBB4046055.1"/>
    <property type="molecule type" value="Genomic_DNA"/>
</dbReference>
<reference evidence="3" key="1">
    <citation type="submission" date="2020-08" db="EMBL/GenBank/DDBJ databases">
        <title>Genomic Encyclopedia of Type Strains, Phase IV (KMG-IV): sequencing the most valuable type-strain genomes for metagenomic binning, comparative biology and taxonomic classification.</title>
        <authorList>
            <person name="Goeker M."/>
        </authorList>
    </citation>
    <scope>NUCLEOTIDE SEQUENCE [LARGE SCALE GENOMIC DNA]</scope>
    <source>
        <strain evidence="3">DSM 105720</strain>
    </source>
</reference>
<organism evidence="3 4">
    <name type="scientific">Bacteroides reticulotermitis</name>
    <dbReference type="NCBI Taxonomy" id="1133319"/>
    <lineage>
        <taxon>Bacteria</taxon>
        <taxon>Pseudomonadati</taxon>
        <taxon>Bacteroidota</taxon>
        <taxon>Bacteroidia</taxon>
        <taxon>Bacteroidales</taxon>
        <taxon>Bacteroidaceae</taxon>
        <taxon>Bacteroides</taxon>
    </lineage>
</organism>
<proteinExistence type="predicted"/>
<comment type="caution">
    <text evidence="3">The sequence shown here is derived from an EMBL/GenBank/DDBJ whole genome shotgun (WGS) entry which is preliminary data.</text>
</comment>
<evidence type="ECO:0000256" key="1">
    <source>
        <dbReference type="SAM" id="SignalP"/>
    </source>
</evidence>
<keyword evidence="4" id="KW-1185">Reference proteome</keyword>
<feature type="domain" description="DUF4476" evidence="2">
    <location>
        <begin position="125"/>
        <end position="213"/>
    </location>
</feature>